<comment type="caution">
    <text evidence="3">The sequence shown here is derived from an EMBL/GenBank/DDBJ whole genome shotgun (WGS) entry which is preliminary data.</text>
</comment>
<dbReference type="Pfam" id="PF14606">
    <property type="entry name" value="Lipase_GDSL_3"/>
    <property type="match status" value="1"/>
</dbReference>
<dbReference type="EMBL" id="CAJVAS010000047">
    <property type="protein sequence ID" value="CAG7649171.1"/>
    <property type="molecule type" value="Genomic_DNA"/>
</dbReference>
<evidence type="ECO:0000259" key="1">
    <source>
        <dbReference type="Pfam" id="PF14606"/>
    </source>
</evidence>
<keyword evidence="4" id="KW-1185">Reference proteome</keyword>
<evidence type="ECO:0000259" key="2">
    <source>
        <dbReference type="Pfam" id="PF14607"/>
    </source>
</evidence>
<name>A0A916K8H1_9BACL</name>
<dbReference type="Proteomes" id="UP000693672">
    <property type="component" value="Unassembled WGS sequence"/>
</dbReference>
<proteinExistence type="predicted"/>
<protein>
    <submittedName>
        <fullName evidence="3">Uncharacterized protein</fullName>
    </submittedName>
</protein>
<reference evidence="3" key="1">
    <citation type="submission" date="2021-06" db="EMBL/GenBank/DDBJ databases">
        <authorList>
            <person name="Criscuolo A."/>
        </authorList>
    </citation>
    <scope>NUCLEOTIDE SEQUENCE</scope>
    <source>
        <strain evidence="3">CIP111600</strain>
    </source>
</reference>
<evidence type="ECO:0000313" key="3">
    <source>
        <dbReference type="EMBL" id="CAG7649171.1"/>
    </source>
</evidence>
<dbReference type="Pfam" id="PF14607">
    <property type="entry name" value="GxDLY"/>
    <property type="match status" value="1"/>
</dbReference>
<dbReference type="RefSeq" id="WP_218095495.1">
    <property type="nucleotide sequence ID" value="NZ_CAJVAS010000047.1"/>
</dbReference>
<gene>
    <name evidence="3" type="ORF">PAESOLCIP111_05808</name>
</gene>
<sequence>MTGFSGGVDPTKLDANMRLAAETDTALVWKSPMEEPFRLTGFPWLGTDGVYRRLPVSPSHSLRPAVDTLANCTAGGQIQFRTDSATVVLQAELAGPANMYHMPSTGQCGFDCYIGSFGEQAFVGTTRMKPTETKVEYPLFELKGIPRKMRTVTIHFPLYQGVKRVQIGLDAEAALEAPAPYTDDRRVIFYGTSITQGGCASRPGMAFTNILSRRFHREFINLGFSGNGRGEPELAHLIAQIERPALLALDYAANVSTEQYIATLPEFIRIYRSVHPDTPILVVSKIPYAQEPLNAAMRERRIIGRDFARQLVDTLQADGDRNIAFQNGDELLGEDPEECTVDGSHPNDLGFRRMADGFTPILRKLLCP</sequence>
<dbReference type="InterPro" id="IPR032740">
    <property type="entry name" value="GxDLY"/>
</dbReference>
<dbReference type="AlphaFoldDB" id="A0A916K8H1"/>
<dbReference type="InterPro" id="IPR013830">
    <property type="entry name" value="SGNH_hydro"/>
</dbReference>
<accession>A0A916K8H1</accession>
<feature type="domain" description="SGNH hydrolase-type esterase" evidence="1">
    <location>
        <begin position="185"/>
        <end position="363"/>
    </location>
</feature>
<organism evidence="3 4">
    <name type="scientific">Paenibacillus solanacearum</name>
    <dbReference type="NCBI Taxonomy" id="2048548"/>
    <lineage>
        <taxon>Bacteria</taxon>
        <taxon>Bacillati</taxon>
        <taxon>Bacillota</taxon>
        <taxon>Bacilli</taxon>
        <taxon>Bacillales</taxon>
        <taxon>Paenibacillaceae</taxon>
        <taxon>Paenibacillus</taxon>
    </lineage>
</organism>
<feature type="domain" description="SGNH hydrolase-type esterase N-terminal" evidence="2">
    <location>
        <begin position="28"/>
        <end position="174"/>
    </location>
</feature>
<evidence type="ECO:0000313" key="4">
    <source>
        <dbReference type="Proteomes" id="UP000693672"/>
    </source>
</evidence>